<reference evidence="2 3" key="1">
    <citation type="journal article" date="2020" name="ISME J.">
        <title>Uncovering the hidden diversity of litter-decomposition mechanisms in mushroom-forming fungi.</title>
        <authorList>
            <person name="Floudas D."/>
            <person name="Bentzer J."/>
            <person name="Ahren D."/>
            <person name="Johansson T."/>
            <person name="Persson P."/>
            <person name="Tunlid A."/>
        </authorList>
    </citation>
    <scope>NUCLEOTIDE SEQUENCE [LARGE SCALE GENOMIC DNA]</scope>
    <source>
        <strain evidence="2 3">CBS 146.42</strain>
    </source>
</reference>
<feature type="transmembrane region" description="Helical" evidence="1">
    <location>
        <begin position="20"/>
        <end position="44"/>
    </location>
</feature>
<feature type="transmembrane region" description="Helical" evidence="1">
    <location>
        <begin position="137"/>
        <end position="160"/>
    </location>
</feature>
<dbReference type="AlphaFoldDB" id="A0A8H5CRW0"/>
<proteinExistence type="predicted"/>
<feature type="transmembrane region" description="Helical" evidence="1">
    <location>
        <begin position="172"/>
        <end position="197"/>
    </location>
</feature>
<protein>
    <submittedName>
        <fullName evidence="2">Uncharacterized protein</fullName>
    </submittedName>
</protein>
<evidence type="ECO:0000313" key="3">
    <source>
        <dbReference type="Proteomes" id="UP000559027"/>
    </source>
</evidence>
<dbReference type="EMBL" id="JAACJO010000029">
    <property type="protein sequence ID" value="KAF5346862.1"/>
    <property type="molecule type" value="Genomic_DNA"/>
</dbReference>
<sequence length="303" mass="33388">MNNALSQCPSSTATSETNLIIGSNLSSICYGIVVFLGFLCFNALRHHQRGRQSQRVRISLMSWVLATVLVGTVSQAWDIAAVTTVSTGESCEAVSLLENPFLTGLNVLWLLMNVLTDGLLVWRCYAIAAGFRRKWLLAWLVPLAIYIAMIVVGLVLLFGSSLRHRWENVSHVLLMVTFGISLFLNIIISSSIVLLLLHYKKTVTRTFGERSGKPYLNIMTILVESASLIIFSDVLTLIALLFNTLIVYIPLQTWSQIQAIASLLIIYQVARGVDYFSGKDEVAGSTLQNSSTMSVLDVKPDGV</sequence>
<dbReference type="Proteomes" id="UP000559027">
    <property type="component" value="Unassembled WGS sequence"/>
</dbReference>
<gene>
    <name evidence="2" type="ORF">D9756_010550</name>
</gene>
<name>A0A8H5CRW0_9AGAR</name>
<feature type="transmembrane region" description="Helical" evidence="1">
    <location>
        <begin position="218"/>
        <end position="242"/>
    </location>
</feature>
<keyword evidence="3" id="KW-1185">Reference proteome</keyword>
<accession>A0A8H5CRW0</accession>
<evidence type="ECO:0000313" key="2">
    <source>
        <dbReference type="EMBL" id="KAF5346862.1"/>
    </source>
</evidence>
<feature type="transmembrane region" description="Helical" evidence="1">
    <location>
        <begin position="107"/>
        <end position="125"/>
    </location>
</feature>
<evidence type="ECO:0000256" key="1">
    <source>
        <dbReference type="SAM" id="Phobius"/>
    </source>
</evidence>
<comment type="caution">
    <text evidence="2">The sequence shown here is derived from an EMBL/GenBank/DDBJ whole genome shotgun (WGS) entry which is preliminary data.</text>
</comment>
<keyword evidence="1" id="KW-1133">Transmembrane helix</keyword>
<feature type="transmembrane region" description="Helical" evidence="1">
    <location>
        <begin position="56"/>
        <end position="77"/>
    </location>
</feature>
<keyword evidence="1" id="KW-0472">Membrane</keyword>
<keyword evidence="1" id="KW-0812">Transmembrane</keyword>
<organism evidence="2 3">
    <name type="scientific">Leucocoprinus leucothites</name>
    <dbReference type="NCBI Taxonomy" id="201217"/>
    <lineage>
        <taxon>Eukaryota</taxon>
        <taxon>Fungi</taxon>
        <taxon>Dikarya</taxon>
        <taxon>Basidiomycota</taxon>
        <taxon>Agaricomycotina</taxon>
        <taxon>Agaricomycetes</taxon>
        <taxon>Agaricomycetidae</taxon>
        <taxon>Agaricales</taxon>
        <taxon>Agaricineae</taxon>
        <taxon>Agaricaceae</taxon>
        <taxon>Leucocoprinus</taxon>
    </lineage>
</organism>